<accession>A0A0D2G8R5</accession>
<sequence length="64" mass="7014">MCEATAYIAKSDGSEELLLEDVDIIEPQDDGQIRLVSIYGEQKMINAGIKSMSLVNHRVVFASA</sequence>
<dbReference type="InParanoid" id="A0A0D2G8R5"/>
<name>A0A0D2G8R5_9BACT</name>
<dbReference type="AlphaFoldDB" id="A0A0D2G8R5"/>
<dbReference type="Pfam" id="PF10133">
    <property type="entry name" value="CooT"/>
    <property type="match status" value="1"/>
</dbReference>
<dbReference type="STRING" id="1429043.X474_23625"/>
<dbReference type="EMBL" id="AZAC01000056">
    <property type="protein sequence ID" value="KIX11312.1"/>
    <property type="molecule type" value="Genomic_DNA"/>
</dbReference>
<dbReference type="Proteomes" id="UP000032233">
    <property type="component" value="Unassembled WGS sequence"/>
</dbReference>
<dbReference type="OrthoDB" id="5422162at2"/>
<protein>
    <submittedName>
        <fullName evidence="1">RNA-binding protein</fullName>
    </submittedName>
</protein>
<gene>
    <name evidence="1" type="ORF">X474_23625</name>
</gene>
<reference evidence="1 2" key="1">
    <citation type="submission" date="2013-11" db="EMBL/GenBank/DDBJ databases">
        <title>Metagenomic analysis of a methanogenic consortium involved in long chain n-alkane degradation.</title>
        <authorList>
            <person name="Davidova I.A."/>
            <person name="Callaghan A.V."/>
            <person name="Wawrik B."/>
            <person name="Pruitt S."/>
            <person name="Marks C."/>
            <person name="Duncan K.E."/>
            <person name="Suflita J.M."/>
        </authorList>
    </citation>
    <scope>NUCLEOTIDE SEQUENCE [LARGE SCALE GENOMIC DNA]</scope>
    <source>
        <strain evidence="1 2">SPR</strain>
    </source>
</reference>
<dbReference type="InterPro" id="IPR019300">
    <property type="entry name" value="CooT"/>
</dbReference>
<evidence type="ECO:0000313" key="1">
    <source>
        <dbReference type="EMBL" id="KIX11312.1"/>
    </source>
</evidence>
<proteinExistence type="predicted"/>
<keyword evidence="2" id="KW-1185">Reference proteome</keyword>
<evidence type="ECO:0000313" key="2">
    <source>
        <dbReference type="Proteomes" id="UP000032233"/>
    </source>
</evidence>
<organism evidence="1 2">
    <name type="scientific">Dethiosulfatarculus sandiegensis</name>
    <dbReference type="NCBI Taxonomy" id="1429043"/>
    <lineage>
        <taxon>Bacteria</taxon>
        <taxon>Pseudomonadati</taxon>
        <taxon>Thermodesulfobacteriota</taxon>
        <taxon>Desulfarculia</taxon>
        <taxon>Desulfarculales</taxon>
        <taxon>Desulfarculaceae</taxon>
        <taxon>Dethiosulfatarculus</taxon>
    </lineage>
</organism>
<comment type="caution">
    <text evidence="1">The sequence shown here is derived from an EMBL/GenBank/DDBJ whole genome shotgun (WGS) entry which is preliminary data.</text>
</comment>
<dbReference type="RefSeq" id="WP_044351860.1">
    <property type="nucleotide sequence ID" value="NZ_AZAC01000056.1"/>
</dbReference>